<accession>A0A9D4JHG8</accession>
<gene>
    <name evidence="1" type="ORF">DPMN_136105</name>
</gene>
<dbReference type="EMBL" id="JAIWYP010000006">
    <property type="protein sequence ID" value="KAH3807757.1"/>
    <property type="molecule type" value="Genomic_DNA"/>
</dbReference>
<name>A0A9D4JHG8_DREPO</name>
<evidence type="ECO:0000313" key="2">
    <source>
        <dbReference type="Proteomes" id="UP000828390"/>
    </source>
</evidence>
<organism evidence="1 2">
    <name type="scientific">Dreissena polymorpha</name>
    <name type="common">Zebra mussel</name>
    <name type="synonym">Mytilus polymorpha</name>
    <dbReference type="NCBI Taxonomy" id="45954"/>
    <lineage>
        <taxon>Eukaryota</taxon>
        <taxon>Metazoa</taxon>
        <taxon>Spiralia</taxon>
        <taxon>Lophotrochozoa</taxon>
        <taxon>Mollusca</taxon>
        <taxon>Bivalvia</taxon>
        <taxon>Autobranchia</taxon>
        <taxon>Heteroconchia</taxon>
        <taxon>Euheterodonta</taxon>
        <taxon>Imparidentia</taxon>
        <taxon>Neoheterodontei</taxon>
        <taxon>Myida</taxon>
        <taxon>Dreissenoidea</taxon>
        <taxon>Dreissenidae</taxon>
        <taxon>Dreissena</taxon>
    </lineage>
</organism>
<dbReference type="AlphaFoldDB" id="A0A9D4JHG8"/>
<evidence type="ECO:0000313" key="1">
    <source>
        <dbReference type="EMBL" id="KAH3807757.1"/>
    </source>
</evidence>
<dbReference type="Proteomes" id="UP000828390">
    <property type="component" value="Unassembled WGS sequence"/>
</dbReference>
<sequence length="112" mass="12528">MNSTRRHSCSSSSDEVDSSHATVDLYEDHYAKCKYKIMRGTVAGSQVWIHCRVCMCGQRINRNNYKTLKKRMGSNITSHHRVNGVITTGATHTDCNDIASAKPLIILLQTDS</sequence>
<reference evidence="1" key="2">
    <citation type="submission" date="2020-11" db="EMBL/GenBank/DDBJ databases">
        <authorList>
            <person name="McCartney M.A."/>
            <person name="Auch B."/>
            <person name="Kono T."/>
            <person name="Mallez S."/>
            <person name="Becker A."/>
            <person name="Gohl D.M."/>
            <person name="Silverstein K.A.T."/>
            <person name="Koren S."/>
            <person name="Bechman K.B."/>
            <person name="Herman A."/>
            <person name="Abrahante J.E."/>
            <person name="Garbe J."/>
        </authorList>
    </citation>
    <scope>NUCLEOTIDE SEQUENCE</scope>
    <source>
        <strain evidence="1">Duluth1</strain>
        <tissue evidence="1">Whole animal</tissue>
    </source>
</reference>
<comment type="caution">
    <text evidence="1">The sequence shown here is derived from an EMBL/GenBank/DDBJ whole genome shotgun (WGS) entry which is preliminary data.</text>
</comment>
<reference evidence="1" key="1">
    <citation type="journal article" date="2019" name="bioRxiv">
        <title>The Genome of the Zebra Mussel, Dreissena polymorpha: A Resource for Invasive Species Research.</title>
        <authorList>
            <person name="McCartney M.A."/>
            <person name="Auch B."/>
            <person name="Kono T."/>
            <person name="Mallez S."/>
            <person name="Zhang Y."/>
            <person name="Obille A."/>
            <person name="Becker A."/>
            <person name="Abrahante J.E."/>
            <person name="Garbe J."/>
            <person name="Badalamenti J.P."/>
            <person name="Herman A."/>
            <person name="Mangelson H."/>
            <person name="Liachko I."/>
            <person name="Sullivan S."/>
            <person name="Sone E.D."/>
            <person name="Koren S."/>
            <person name="Silverstein K.A.T."/>
            <person name="Beckman K.B."/>
            <person name="Gohl D.M."/>
        </authorList>
    </citation>
    <scope>NUCLEOTIDE SEQUENCE</scope>
    <source>
        <strain evidence="1">Duluth1</strain>
        <tissue evidence="1">Whole animal</tissue>
    </source>
</reference>
<protein>
    <submittedName>
        <fullName evidence="1">Uncharacterized protein</fullName>
    </submittedName>
</protein>
<proteinExistence type="predicted"/>
<keyword evidence="2" id="KW-1185">Reference proteome</keyword>